<reference evidence="3" key="1">
    <citation type="journal article" date="2019" name="Int. J. Syst. Evol. Microbiol.">
        <title>The Global Catalogue of Microorganisms (GCM) 10K type strain sequencing project: providing services to taxonomists for standard genome sequencing and annotation.</title>
        <authorList>
            <consortium name="The Broad Institute Genomics Platform"/>
            <consortium name="The Broad Institute Genome Sequencing Center for Infectious Disease"/>
            <person name="Wu L."/>
            <person name="Ma J."/>
        </authorList>
    </citation>
    <scope>NUCLEOTIDE SEQUENCE [LARGE SCALE GENOMIC DNA]</scope>
    <source>
        <strain evidence="3">CCUG 55250</strain>
    </source>
</reference>
<dbReference type="RefSeq" id="WP_379850005.1">
    <property type="nucleotide sequence ID" value="NZ_JBHSMA010000013.1"/>
</dbReference>
<dbReference type="InterPro" id="IPR015919">
    <property type="entry name" value="Cadherin-like_sf"/>
</dbReference>
<feature type="domain" description="Dystroglycan-type cadherin-like" evidence="1">
    <location>
        <begin position="445"/>
        <end position="535"/>
    </location>
</feature>
<protein>
    <submittedName>
        <fullName evidence="2">Ig domain-containing protein</fullName>
    </submittedName>
</protein>
<dbReference type="Gene3D" id="2.60.40.10">
    <property type="entry name" value="Immunoglobulins"/>
    <property type="match status" value="2"/>
</dbReference>
<dbReference type="InterPro" id="IPR006644">
    <property type="entry name" value="Cadg"/>
</dbReference>
<dbReference type="Proteomes" id="UP001596106">
    <property type="component" value="Unassembled WGS sequence"/>
</dbReference>
<organism evidence="2 3">
    <name type="scientific">Larkinella bovis</name>
    <dbReference type="NCBI Taxonomy" id="683041"/>
    <lineage>
        <taxon>Bacteria</taxon>
        <taxon>Pseudomonadati</taxon>
        <taxon>Bacteroidota</taxon>
        <taxon>Cytophagia</taxon>
        <taxon>Cytophagales</taxon>
        <taxon>Spirosomataceae</taxon>
        <taxon>Larkinella</taxon>
    </lineage>
</organism>
<dbReference type="InterPro" id="IPR013783">
    <property type="entry name" value="Ig-like_fold"/>
</dbReference>
<sequence length="941" mass="102660">MNLVIFMLLPWFVMAQPIWRFSVVIAVEKQTADFYQTMLSKPIQQIVREQMATVNANFNKASHFNGVYNFQVDSIYVFSGYAGTEVSRPHPKFTYGVVIDGNFSQNSLGGGWWGDQQVIYHKWTWSNDFNSGPFGPGATDGLTHEFGHARGAVDIYGMRVDGSKNPVNGQTFEPVNSIMNFPYGNIVWDEYTTHLLNSTTDQPIVGDQWIVRPFPNTLTIKTVDAAGMPVSNVTLELYPVEWFSYAVTGTPVLKVSTPGNGVYQFSSNPFRPSTLSAPWHIRYPNFLIKATYNSVVVYKWMPLYDVQNVYFRNGANSVFTTEIELPVRLSNPSYEGYLDKVECGTIRGWVWDRNKPDAPITVEFLQGTTLASATFLGTATANLYRPDLLAAGKGNGAHGYSFVTPESLKNNQPHTIWGRVQNSSYVLIWSPQTLTCEGPAGNAAPVAPAVSSLSATVNKEYTTLLPAFSDADNDPLTYTLSGLPAGLSFTAATRTITGKPASSGTFPLTYSAKDEQHAAVSTSLTLVVQPATGEPPLITGDFEGYLDKVECGTIRGWVWDRNKPDAPITVEFLQGTTLASATSLGTATANLYRPDLLAAGKGNGAHGYSFVTPESLKNNQPHTIWGRVQSSSYTLKWAPQTLQCPPMPGNTAPVSPVVTALSATVNTVFSVLLPAFSDADNDPLTYSLSGLPTGLSFNAATHSISGTPTQSGRFTLVYAATDGRAQTQVSLLLTVTGGGVVTGNFEGYLDKVNCNLIDGWVWDRNLPNTPLTVEFFANSVSVGTVLSDIHRADLVAAGKGNGVHGYSFVTPVSLKNGISYQITAKVRNSNYELMWSPKVLNCPVSYRIGNTESAEPTHALSVWPNPSHGEFEVRYWLQPGQAAELVIVDALGKERFRQAIKPVMETGMQQQPVSFPNARGFFVIQLRKTAGWETQKIVIEK</sequence>
<evidence type="ECO:0000259" key="1">
    <source>
        <dbReference type="SMART" id="SM00736"/>
    </source>
</evidence>
<dbReference type="SUPFAM" id="SSF49313">
    <property type="entry name" value="Cadherin-like"/>
    <property type="match status" value="2"/>
</dbReference>
<keyword evidence="3" id="KW-1185">Reference proteome</keyword>
<comment type="caution">
    <text evidence="2">The sequence shown here is derived from an EMBL/GenBank/DDBJ whole genome shotgun (WGS) entry which is preliminary data.</text>
</comment>
<proteinExistence type="predicted"/>
<name>A0ABW0IJS4_9BACT</name>
<gene>
    <name evidence="2" type="ORF">ACFPMF_24295</name>
</gene>
<dbReference type="Pfam" id="PF05345">
    <property type="entry name" value="He_PIG"/>
    <property type="match status" value="2"/>
</dbReference>
<feature type="domain" description="Dystroglycan-type cadherin-like" evidence="1">
    <location>
        <begin position="656"/>
        <end position="742"/>
    </location>
</feature>
<evidence type="ECO:0000313" key="2">
    <source>
        <dbReference type="EMBL" id="MFC5412467.1"/>
    </source>
</evidence>
<accession>A0ABW0IJS4</accession>
<dbReference type="SMART" id="SM00736">
    <property type="entry name" value="CADG"/>
    <property type="match status" value="2"/>
</dbReference>
<evidence type="ECO:0000313" key="3">
    <source>
        <dbReference type="Proteomes" id="UP001596106"/>
    </source>
</evidence>
<dbReference type="EMBL" id="JBHSMA010000013">
    <property type="protein sequence ID" value="MFC5412467.1"/>
    <property type="molecule type" value="Genomic_DNA"/>
</dbReference>